<accession>A0A136WCR0</accession>
<evidence type="ECO:0000313" key="1">
    <source>
        <dbReference type="EMBL" id="KXL52280.1"/>
    </source>
</evidence>
<dbReference type="STRING" id="36847.CLNEO_22110"/>
<name>A0A136WCR0_9FIRM</name>
<dbReference type="OrthoDB" id="2066219at2"/>
<dbReference type="AlphaFoldDB" id="A0A136WCR0"/>
<gene>
    <name evidence="1" type="ORF">CLNEO_22110</name>
</gene>
<protein>
    <submittedName>
        <fullName evidence="1">Uncharacterized protein</fullName>
    </submittedName>
</protein>
<comment type="caution">
    <text evidence="1">The sequence shown here is derived from an EMBL/GenBank/DDBJ whole genome shotgun (WGS) entry which is preliminary data.</text>
</comment>
<dbReference type="RefSeq" id="WP_066088896.1">
    <property type="nucleotide sequence ID" value="NZ_LRVM01000008.1"/>
</dbReference>
<proteinExistence type="predicted"/>
<reference evidence="1 2" key="1">
    <citation type="submission" date="2016-01" db="EMBL/GenBank/DDBJ databases">
        <title>Genome sequence of Clostridium neopropionicum X4, DSM-3847.</title>
        <authorList>
            <person name="Poehlein A."/>
            <person name="Beck M.H."/>
            <person name="Bengelsdorf F.R."/>
            <person name="Daniel R."/>
            <person name="Duerre P."/>
        </authorList>
    </citation>
    <scope>NUCLEOTIDE SEQUENCE [LARGE SCALE GENOMIC DNA]</scope>
    <source>
        <strain evidence="1 2">DSM-3847</strain>
    </source>
</reference>
<dbReference type="Proteomes" id="UP000070539">
    <property type="component" value="Unassembled WGS sequence"/>
</dbReference>
<organism evidence="1 2">
    <name type="scientific">Anaerotignum neopropionicum</name>
    <dbReference type="NCBI Taxonomy" id="36847"/>
    <lineage>
        <taxon>Bacteria</taxon>
        <taxon>Bacillati</taxon>
        <taxon>Bacillota</taxon>
        <taxon>Clostridia</taxon>
        <taxon>Lachnospirales</taxon>
        <taxon>Anaerotignaceae</taxon>
        <taxon>Anaerotignum</taxon>
    </lineage>
</organism>
<sequence>MNRKKELIIFVILIPLLLLSFMRLGGYYFSAEDVFYACEKGLHYGPSEKILAEYEFEDSGKLIVGKWKENLSAISVDRAFGVLWKLKSGGITGFISCEKVVTANIFRGGKVMGLASQKEIREVYCRIEYGDYGNDENPSIQEMTMTVDQDGFFYGIWSTQIQDDTFQYIAYIEGRNAYGEVIYRDGMSPEGKPYLDGVLIENTEN</sequence>
<evidence type="ECO:0000313" key="2">
    <source>
        <dbReference type="Proteomes" id="UP000070539"/>
    </source>
</evidence>
<keyword evidence="2" id="KW-1185">Reference proteome</keyword>
<dbReference type="EMBL" id="LRVM01000008">
    <property type="protein sequence ID" value="KXL52280.1"/>
    <property type="molecule type" value="Genomic_DNA"/>
</dbReference>